<protein>
    <submittedName>
        <fullName evidence="2">Uncharacterized protein</fullName>
    </submittedName>
</protein>
<evidence type="ECO:0000313" key="2">
    <source>
        <dbReference type="EMBL" id="MQL92665.1"/>
    </source>
</evidence>
<dbReference type="EMBL" id="NMUH01001473">
    <property type="protein sequence ID" value="MQL92665.1"/>
    <property type="molecule type" value="Genomic_DNA"/>
</dbReference>
<accession>A0A843V9S7</accession>
<gene>
    <name evidence="2" type="ORF">Taro_025298</name>
</gene>
<evidence type="ECO:0000313" key="3">
    <source>
        <dbReference type="Proteomes" id="UP000652761"/>
    </source>
</evidence>
<sequence>MRRDYREFLCHHWATRPWEERSQATKRNRIAHLEKNVHISGSVSYATHSKKLRHELDCAPTFHELLDRTHKRKQTDDYVNESARTITETYDRTMADRYVEGTPQPNLDPEA</sequence>
<dbReference type="OrthoDB" id="651362at2759"/>
<comment type="caution">
    <text evidence="2">The sequence shown here is derived from an EMBL/GenBank/DDBJ whole genome shotgun (WGS) entry which is preliminary data.</text>
</comment>
<dbReference type="Proteomes" id="UP000652761">
    <property type="component" value="Unassembled WGS sequence"/>
</dbReference>
<dbReference type="AlphaFoldDB" id="A0A843V9S7"/>
<keyword evidence="3" id="KW-1185">Reference proteome</keyword>
<evidence type="ECO:0000256" key="1">
    <source>
        <dbReference type="SAM" id="MobiDB-lite"/>
    </source>
</evidence>
<feature type="region of interest" description="Disordered" evidence="1">
    <location>
        <begin position="92"/>
        <end position="111"/>
    </location>
</feature>
<reference evidence="2" key="1">
    <citation type="submission" date="2017-07" db="EMBL/GenBank/DDBJ databases">
        <title>Taro Niue Genome Assembly and Annotation.</title>
        <authorList>
            <person name="Atibalentja N."/>
            <person name="Keating K."/>
            <person name="Fields C.J."/>
        </authorList>
    </citation>
    <scope>NUCLEOTIDE SEQUENCE</scope>
    <source>
        <strain evidence="2">Niue_2</strain>
        <tissue evidence="2">Leaf</tissue>
    </source>
</reference>
<organism evidence="2 3">
    <name type="scientific">Colocasia esculenta</name>
    <name type="common">Wild taro</name>
    <name type="synonym">Arum esculentum</name>
    <dbReference type="NCBI Taxonomy" id="4460"/>
    <lineage>
        <taxon>Eukaryota</taxon>
        <taxon>Viridiplantae</taxon>
        <taxon>Streptophyta</taxon>
        <taxon>Embryophyta</taxon>
        <taxon>Tracheophyta</taxon>
        <taxon>Spermatophyta</taxon>
        <taxon>Magnoliopsida</taxon>
        <taxon>Liliopsida</taxon>
        <taxon>Araceae</taxon>
        <taxon>Aroideae</taxon>
        <taxon>Colocasieae</taxon>
        <taxon>Colocasia</taxon>
    </lineage>
</organism>
<name>A0A843V9S7_COLES</name>
<proteinExistence type="predicted"/>
<dbReference type="InterPro" id="IPR004252">
    <property type="entry name" value="Probable_transposase_24"/>
</dbReference>
<dbReference type="Pfam" id="PF03004">
    <property type="entry name" value="Transposase_24"/>
    <property type="match status" value="1"/>
</dbReference>